<dbReference type="Proteomes" id="UP000594263">
    <property type="component" value="Unplaced"/>
</dbReference>
<reference evidence="4" key="1">
    <citation type="submission" date="2021-01" db="UniProtKB">
        <authorList>
            <consortium name="EnsemblPlants"/>
        </authorList>
    </citation>
    <scope>IDENTIFICATION</scope>
</reference>
<evidence type="ECO:0000313" key="4">
    <source>
        <dbReference type="EnsemblPlants" id="Kaladp0403s0004.1.v1.1.CDS.1"/>
    </source>
</evidence>
<dbReference type="InterPro" id="IPR002885">
    <property type="entry name" value="PPR_rpt"/>
</dbReference>
<dbReference type="Gramene" id="Kaladp0403s0004.1.v1.1">
    <property type="protein sequence ID" value="Kaladp0403s0004.1.v1.1.CDS.1"/>
    <property type="gene ID" value="Kaladp0403s0004.v1.1"/>
</dbReference>
<dbReference type="FunFam" id="1.25.40.10:FF:000090">
    <property type="entry name" value="Pentatricopeptide repeat-containing protein, chloroplastic"/>
    <property type="match status" value="1"/>
</dbReference>
<feature type="repeat" description="PPR" evidence="2">
    <location>
        <begin position="45"/>
        <end position="79"/>
    </location>
</feature>
<evidence type="ECO:0000256" key="2">
    <source>
        <dbReference type="PROSITE-ProRule" id="PRU00708"/>
    </source>
</evidence>
<keyword evidence="3" id="KW-0175">Coiled coil</keyword>
<feature type="repeat" description="PPR" evidence="2">
    <location>
        <begin position="383"/>
        <end position="417"/>
    </location>
</feature>
<dbReference type="SUPFAM" id="SSF48452">
    <property type="entry name" value="TPR-like"/>
    <property type="match status" value="1"/>
</dbReference>
<dbReference type="GO" id="GO:0009451">
    <property type="term" value="P:RNA modification"/>
    <property type="evidence" value="ECO:0007669"/>
    <property type="project" value="InterPro"/>
</dbReference>
<organism evidence="4 5">
    <name type="scientific">Kalanchoe fedtschenkoi</name>
    <name type="common">Lavender scallops</name>
    <name type="synonym">South American air plant</name>
    <dbReference type="NCBI Taxonomy" id="63787"/>
    <lineage>
        <taxon>Eukaryota</taxon>
        <taxon>Viridiplantae</taxon>
        <taxon>Streptophyta</taxon>
        <taxon>Embryophyta</taxon>
        <taxon>Tracheophyta</taxon>
        <taxon>Spermatophyta</taxon>
        <taxon>Magnoliopsida</taxon>
        <taxon>eudicotyledons</taxon>
        <taxon>Gunneridae</taxon>
        <taxon>Pentapetalae</taxon>
        <taxon>Saxifragales</taxon>
        <taxon>Crassulaceae</taxon>
        <taxon>Kalanchoe</taxon>
    </lineage>
</organism>
<accession>A0A7N0VBR7</accession>
<dbReference type="PANTHER" id="PTHR24015:SF2017">
    <property type="entry name" value="PENTATRICOPEPTIDE REPEAT-CONTAINING PROTEIN"/>
    <property type="match status" value="1"/>
</dbReference>
<dbReference type="Pfam" id="PF13041">
    <property type="entry name" value="PPR_2"/>
    <property type="match status" value="3"/>
</dbReference>
<feature type="repeat" description="PPR" evidence="2">
    <location>
        <begin position="484"/>
        <end position="518"/>
    </location>
</feature>
<evidence type="ECO:0000256" key="1">
    <source>
        <dbReference type="ARBA" id="ARBA00022737"/>
    </source>
</evidence>
<name>A0A7N0VBR7_KALFE</name>
<feature type="coiled-coil region" evidence="3">
    <location>
        <begin position="673"/>
        <end position="700"/>
    </location>
</feature>
<evidence type="ECO:0000256" key="3">
    <source>
        <dbReference type="SAM" id="Coils"/>
    </source>
</evidence>
<dbReference type="InterPro" id="IPR046848">
    <property type="entry name" value="E_motif"/>
</dbReference>
<dbReference type="EnsemblPlants" id="Kaladp0403s0004.1.v1.1">
    <property type="protein sequence ID" value="Kaladp0403s0004.1.v1.1.CDS.1"/>
    <property type="gene ID" value="Kaladp0403s0004.v1.1"/>
</dbReference>
<feature type="repeat" description="PPR" evidence="2">
    <location>
        <begin position="519"/>
        <end position="553"/>
    </location>
</feature>
<dbReference type="PROSITE" id="PS51375">
    <property type="entry name" value="PPR"/>
    <property type="match status" value="6"/>
</dbReference>
<dbReference type="PANTHER" id="PTHR24015">
    <property type="entry name" value="OS07G0578800 PROTEIN-RELATED"/>
    <property type="match status" value="1"/>
</dbReference>
<dbReference type="Pfam" id="PF01535">
    <property type="entry name" value="PPR"/>
    <property type="match status" value="6"/>
</dbReference>
<keyword evidence="1" id="KW-0677">Repeat</keyword>
<dbReference type="AlphaFoldDB" id="A0A7N0VBR7"/>
<evidence type="ECO:0008006" key="6">
    <source>
        <dbReference type="Google" id="ProtNLM"/>
    </source>
</evidence>
<evidence type="ECO:0000313" key="5">
    <source>
        <dbReference type="Proteomes" id="UP000594263"/>
    </source>
</evidence>
<dbReference type="Gene3D" id="1.25.40.10">
    <property type="entry name" value="Tetratricopeptide repeat domain"/>
    <property type="match status" value="5"/>
</dbReference>
<dbReference type="InterPro" id="IPR046960">
    <property type="entry name" value="PPR_At4g14850-like_plant"/>
</dbReference>
<sequence length="708" mass="80072">MSSLCKEATPLVSRLLRRCSAVTSMKVARKLHALLLTAPTAEPYTPFLHNNILSMYAKCGALRDAQQLFDRMPHRNLISFNAMISSYSQERGSTINCFELFSQLRIDGDCSKPNAWTFMSLMQATSLLRNWWVGSMLHCLVVKFGCYCNFCVQTAMLMMYSNCGDLGCSRKVFHDMDYRDSFAWDAMIIGNMKNDRIEDGLDVYASMRRSSVVPTQFTYTKVFNGCARLGDFCRGRLIHAHVIISGIGLDLQLQNTMLDMYCSCGNTQMAYKVFNRIDVPDLVSWNTMISGYSENGDGEKTLDFYVQFLRRSCIEPDEYTFAAVFSGISDMPCLQCGRPLHAQLYKWGFEQSMYAGSTLILMYLKNGETDFARVLFNLMSNKDVILWTEMITGHSQIGDGKNAVKFYHQMFQEGYRIDSFSLSGALSACADLATLKQGEMIHVHAIKTGNCFDMSVAGCLVDMYAKNGQLESAESLFFQLTNPEMKYWNSMLGGYSSHGKAKETFNLYNELLRRGLRPDQVTYTSLLSACSHCGLTGEAKLIWSDMKARDIIPGLRHYSCMVTLLSRAGLLEEAKALIHQSPYDDNIELWRTLLNSCVTNRNQEMGIHAVEQILRLDPNDRATHTLLSNLHAATGRWDAVAQTRRVARGLAVDKNPGLSWIEFGSDIHEFTSGDRTRSDIEQLEDELQRLQENMIRNSEEFDDSPVTT</sequence>
<dbReference type="Pfam" id="PF20431">
    <property type="entry name" value="E_motif"/>
    <property type="match status" value="1"/>
</dbReference>
<dbReference type="NCBIfam" id="TIGR00756">
    <property type="entry name" value="PPR"/>
    <property type="match status" value="3"/>
</dbReference>
<dbReference type="InterPro" id="IPR011990">
    <property type="entry name" value="TPR-like_helical_dom_sf"/>
</dbReference>
<dbReference type="GO" id="GO:0003723">
    <property type="term" value="F:RNA binding"/>
    <property type="evidence" value="ECO:0007669"/>
    <property type="project" value="InterPro"/>
</dbReference>
<feature type="repeat" description="PPR" evidence="2">
    <location>
        <begin position="281"/>
        <end position="316"/>
    </location>
</feature>
<keyword evidence="5" id="KW-1185">Reference proteome</keyword>
<feature type="repeat" description="PPR" evidence="2">
    <location>
        <begin position="180"/>
        <end position="214"/>
    </location>
</feature>
<protein>
    <recommendedName>
        <fullName evidence="6">Pentatricopeptide repeat-containing protein</fullName>
    </recommendedName>
</protein>
<proteinExistence type="predicted"/>
<dbReference type="FunFam" id="1.25.40.10:FF:000694">
    <property type="entry name" value="Pentatricopeptide repeat-containing protein At3g50420"/>
    <property type="match status" value="1"/>
</dbReference>
<dbReference type="OMA" id="DPDLKCW"/>